<evidence type="ECO:0000256" key="1">
    <source>
        <dbReference type="ARBA" id="ARBA00002663"/>
    </source>
</evidence>
<dbReference type="InterPro" id="IPR020568">
    <property type="entry name" value="Ribosomal_Su5_D2-typ_SF"/>
</dbReference>
<organism evidence="9 10">
    <name type="scientific">Gemelliphila asaccharolytica</name>
    <dbReference type="NCBI Taxonomy" id="502393"/>
    <lineage>
        <taxon>Bacteria</taxon>
        <taxon>Bacillati</taxon>
        <taxon>Bacillota</taxon>
        <taxon>Bacilli</taxon>
        <taxon>Bacillales</taxon>
        <taxon>Gemellaceae</taxon>
        <taxon>Gemelliphila</taxon>
    </lineage>
</organism>
<protein>
    <recommendedName>
        <fullName evidence="7 8">Ribonuclease P protein component</fullName>
        <shortName evidence="7">RNase P protein</shortName>
        <shortName evidence="7">RNaseP protein</shortName>
        <ecNumber evidence="7 8">3.1.26.5</ecNumber>
    </recommendedName>
    <alternativeName>
        <fullName evidence="7">Protein C5</fullName>
    </alternativeName>
</protein>
<evidence type="ECO:0000256" key="3">
    <source>
        <dbReference type="ARBA" id="ARBA00022722"/>
    </source>
</evidence>
<dbReference type="PANTHER" id="PTHR33992:SF1">
    <property type="entry name" value="RIBONUCLEASE P PROTEIN COMPONENT"/>
    <property type="match status" value="1"/>
</dbReference>
<dbReference type="EC" id="3.1.26.5" evidence="7 8"/>
<dbReference type="Pfam" id="PF00825">
    <property type="entry name" value="Ribonuclease_P"/>
    <property type="match status" value="1"/>
</dbReference>
<dbReference type="SUPFAM" id="SSF54211">
    <property type="entry name" value="Ribosomal protein S5 domain 2-like"/>
    <property type="match status" value="1"/>
</dbReference>
<keyword evidence="3 7" id="KW-0540">Nuclease</keyword>
<keyword evidence="5 7" id="KW-0378">Hydrolase</keyword>
<evidence type="ECO:0000256" key="5">
    <source>
        <dbReference type="ARBA" id="ARBA00022801"/>
    </source>
</evidence>
<accession>A0ABR5TKP2</accession>
<comment type="function">
    <text evidence="1 7">RNaseP catalyzes the removal of the 5'-leader sequence from pre-tRNA to produce the mature 5'-terminus. It can also cleave other RNA substrates such as 4.5S RNA. The protein component plays an auxiliary but essential role in vivo by binding to the 5'-leader sequence and broadening the substrate specificity of the ribozyme.</text>
</comment>
<name>A0ABR5TKP2_9BACL</name>
<dbReference type="PROSITE" id="PS00648">
    <property type="entry name" value="RIBONUCLEASE_P"/>
    <property type="match status" value="1"/>
</dbReference>
<keyword evidence="10" id="KW-1185">Reference proteome</keyword>
<dbReference type="EMBL" id="LSDB01000058">
    <property type="protein sequence ID" value="KXB56403.1"/>
    <property type="molecule type" value="Genomic_DNA"/>
</dbReference>
<comment type="catalytic activity">
    <reaction evidence="7">
        <text>Endonucleolytic cleavage of RNA, removing 5'-extranucleotides from tRNA precursor.</text>
        <dbReference type="EC" id="3.1.26.5"/>
    </reaction>
</comment>
<proteinExistence type="inferred from homology"/>
<sequence>MKKEYRIKKEKDFHDIIKTKKNFANKHFVIYFKKNKEIKHFRVGISVNKRVGKAFKRNKLKRYVREFFKYEKNKIENYDIVVIIRKEATNLDFENFYNSLKHVLKKKKLLKKEGKNEKIHI</sequence>
<evidence type="ECO:0000256" key="8">
    <source>
        <dbReference type="NCBIfam" id="TIGR00188"/>
    </source>
</evidence>
<keyword evidence="4 7" id="KW-0255">Endonuclease</keyword>
<evidence type="ECO:0000256" key="2">
    <source>
        <dbReference type="ARBA" id="ARBA00022694"/>
    </source>
</evidence>
<dbReference type="NCBIfam" id="TIGR00188">
    <property type="entry name" value="rnpA"/>
    <property type="match status" value="1"/>
</dbReference>
<gene>
    <name evidence="7" type="primary">rnpA</name>
    <name evidence="9" type="ORF">HMPREF1871_01090</name>
</gene>
<evidence type="ECO:0000313" key="9">
    <source>
        <dbReference type="EMBL" id="KXB56403.1"/>
    </source>
</evidence>
<dbReference type="HAMAP" id="MF_00227">
    <property type="entry name" value="RNase_P"/>
    <property type="match status" value="1"/>
</dbReference>
<comment type="caution">
    <text evidence="9">The sequence shown here is derived from an EMBL/GenBank/DDBJ whole genome shotgun (WGS) entry which is preliminary data.</text>
</comment>
<dbReference type="PANTHER" id="PTHR33992">
    <property type="entry name" value="RIBONUCLEASE P PROTEIN COMPONENT"/>
    <property type="match status" value="1"/>
</dbReference>
<reference evidence="9 10" key="1">
    <citation type="submission" date="2016-01" db="EMBL/GenBank/DDBJ databases">
        <authorList>
            <person name="Mitreva M."/>
            <person name="Pepin K.H."/>
            <person name="Mihindukulasuriya K.A."/>
            <person name="Fulton R."/>
            <person name="Fronick C."/>
            <person name="O'Laughlin M."/>
            <person name="Miner T."/>
            <person name="Herter B."/>
            <person name="Rosa B.A."/>
            <person name="Cordes M."/>
            <person name="Tomlinson C."/>
            <person name="Wollam A."/>
            <person name="Palsikar V.B."/>
            <person name="Mardis E.R."/>
            <person name="Wilson R.K."/>
        </authorList>
    </citation>
    <scope>NUCLEOTIDE SEQUENCE [LARGE SCALE GENOMIC DNA]</scope>
    <source>
        <strain evidence="9 10">KA00071</strain>
    </source>
</reference>
<evidence type="ECO:0000313" key="10">
    <source>
        <dbReference type="Proteomes" id="UP000070467"/>
    </source>
</evidence>
<keyword evidence="6 7" id="KW-0694">RNA-binding</keyword>
<dbReference type="Proteomes" id="UP000070467">
    <property type="component" value="Unassembled WGS sequence"/>
</dbReference>
<dbReference type="InterPro" id="IPR000100">
    <property type="entry name" value="RNase_P"/>
</dbReference>
<comment type="subunit">
    <text evidence="7">Consists of a catalytic RNA component (M1 or rnpB) and a protein subunit.</text>
</comment>
<evidence type="ECO:0000256" key="4">
    <source>
        <dbReference type="ARBA" id="ARBA00022759"/>
    </source>
</evidence>
<dbReference type="InterPro" id="IPR014721">
    <property type="entry name" value="Ribsml_uS5_D2-typ_fold_subgr"/>
</dbReference>
<evidence type="ECO:0000256" key="6">
    <source>
        <dbReference type="ARBA" id="ARBA00022884"/>
    </source>
</evidence>
<evidence type="ECO:0000256" key="7">
    <source>
        <dbReference type="HAMAP-Rule" id="MF_00227"/>
    </source>
</evidence>
<keyword evidence="2 7" id="KW-0819">tRNA processing</keyword>
<dbReference type="Gene3D" id="3.30.230.10">
    <property type="match status" value="1"/>
</dbReference>
<dbReference type="RefSeq" id="WP_066130831.1">
    <property type="nucleotide sequence ID" value="NZ_KQ959904.1"/>
</dbReference>
<dbReference type="InterPro" id="IPR020539">
    <property type="entry name" value="RNase_P_CS"/>
</dbReference>
<comment type="similarity">
    <text evidence="7">Belongs to the RnpA family.</text>
</comment>